<dbReference type="SUPFAM" id="SSF50022">
    <property type="entry name" value="ISP domain"/>
    <property type="match status" value="1"/>
</dbReference>
<keyword evidence="3 8" id="KW-0560">Oxidoreductase</keyword>
<keyword evidence="6" id="KW-0534">Nitrate assimilation</keyword>
<protein>
    <submittedName>
        <fullName evidence="8">Nitrite reductase (NADH) small subunit</fullName>
        <ecNumber evidence="8">1.7.1.15</ecNumber>
    </submittedName>
</protein>
<evidence type="ECO:0000256" key="4">
    <source>
        <dbReference type="ARBA" id="ARBA00023004"/>
    </source>
</evidence>
<evidence type="ECO:0000256" key="3">
    <source>
        <dbReference type="ARBA" id="ARBA00023002"/>
    </source>
</evidence>
<dbReference type="GO" id="GO:0051537">
    <property type="term" value="F:2 iron, 2 sulfur cluster binding"/>
    <property type="evidence" value="ECO:0007669"/>
    <property type="project" value="UniProtKB-KW"/>
</dbReference>
<dbReference type="PANTHER" id="PTHR21496">
    <property type="entry name" value="FERREDOXIN-RELATED"/>
    <property type="match status" value="1"/>
</dbReference>
<organism evidence="8 9">
    <name type="scientific">Silvimonas terrae</name>
    <dbReference type="NCBI Taxonomy" id="300266"/>
    <lineage>
        <taxon>Bacteria</taxon>
        <taxon>Pseudomonadati</taxon>
        <taxon>Pseudomonadota</taxon>
        <taxon>Betaproteobacteria</taxon>
        <taxon>Neisseriales</taxon>
        <taxon>Chitinibacteraceae</taxon>
        <taxon>Silvimonas</taxon>
    </lineage>
</organism>
<keyword evidence="9" id="KW-1185">Reference proteome</keyword>
<dbReference type="GO" id="GO:0042128">
    <property type="term" value="P:nitrate assimilation"/>
    <property type="evidence" value="ECO:0007669"/>
    <property type="project" value="UniProtKB-KW"/>
</dbReference>
<dbReference type="GO" id="GO:0046872">
    <property type="term" value="F:metal ion binding"/>
    <property type="evidence" value="ECO:0007669"/>
    <property type="project" value="UniProtKB-KW"/>
</dbReference>
<keyword evidence="1" id="KW-0001">2Fe-2S</keyword>
<evidence type="ECO:0000313" key="8">
    <source>
        <dbReference type="EMBL" id="MBB5189990.1"/>
    </source>
</evidence>
<dbReference type="CDD" id="cd03530">
    <property type="entry name" value="Rieske_NirD_small_Bacillus"/>
    <property type="match status" value="1"/>
</dbReference>
<evidence type="ECO:0000256" key="2">
    <source>
        <dbReference type="ARBA" id="ARBA00022723"/>
    </source>
</evidence>
<comment type="caution">
    <text evidence="8">The sequence shown here is derived from an EMBL/GenBank/DDBJ whole genome shotgun (WGS) entry which is preliminary data.</text>
</comment>
<dbReference type="NCBIfam" id="TIGR02378">
    <property type="entry name" value="nirD_assim_sml"/>
    <property type="match status" value="1"/>
</dbReference>
<dbReference type="AlphaFoldDB" id="A0A840RCA8"/>
<dbReference type="GO" id="GO:0106316">
    <property type="term" value="F:nitrite reductase (NADH) activity"/>
    <property type="evidence" value="ECO:0007669"/>
    <property type="project" value="UniProtKB-EC"/>
</dbReference>
<dbReference type="InterPro" id="IPR036922">
    <property type="entry name" value="Rieske_2Fe-2S_sf"/>
</dbReference>
<proteinExistence type="predicted"/>
<dbReference type="Proteomes" id="UP000543030">
    <property type="component" value="Unassembled WGS sequence"/>
</dbReference>
<dbReference type="InterPro" id="IPR012748">
    <property type="entry name" value="Rieske-like_NirD"/>
</dbReference>
<evidence type="ECO:0000259" key="7">
    <source>
        <dbReference type="PROSITE" id="PS51296"/>
    </source>
</evidence>
<dbReference type="EC" id="1.7.1.15" evidence="8"/>
<keyword evidence="2" id="KW-0479">Metal-binding</keyword>
<dbReference type="RefSeq" id="WP_184097566.1">
    <property type="nucleotide sequence ID" value="NZ_JACHHN010000001.1"/>
</dbReference>
<feature type="domain" description="Rieske" evidence="7">
    <location>
        <begin position="5"/>
        <end position="102"/>
    </location>
</feature>
<reference evidence="8 9" key="1">
    <citation type="submission" date="2020-08" db="EMBL/GenBank/DDBJ databases">
        <title>Genomic Encyclopedia of Type Strains, Phase IV (KMG-IV): sequencing the most valuable type-strain genomes for metagenomic binning, comparative biology and taxonomic classification.</title>
        <authorList>
            <person name="Goeker M."/>
        </authorList>
    </citation>
    <scope>NUCLEOTIDE SEQUENCE [LARGE SCALE GENOMIC DNA]</scope>
    <source>
        <strain evidence="8 9">DSM 18233</strain>
    </source>
</reference>
<accession>A0A840RCA8</accession>
<dbReference type="PROSITE" id="PS51296">
    <property type="entry name" value="RIESKE"/>
    <property type="match status" value="1"/>
</dbReference>
<evidence type="ECO:0000256" key="1">
    <source>
        <dbReference type="ARBA" id="ARBA00022714"/>
    </source>
</evidence>
<name>A0A840RCA8_9NEIS</name>
<keyword evidence="4" id="KW-0408">Iron</keyword>
<gene>
    <name evidence="8" type="ORF">HNQ50_000700</name>
</gene>
<dbReference type="Gene3D" id="2.102.10.10">
    <property type="entry name" value="Rieske [2Fe-2S] iron-sulphur domain"/>
    <property type="match status" value="1"/>
</dbReference>
<dbReference type="InterPro" id="IPR017941">
    <property type="entry name" value="Rieske_2Fe-2S"/>
</dbReference>
<evidence type="ECO:0000313" key="9">
    <source>
        <dbReference type="Proteomes" id="UP000543030"/>
    </source>
</evidence>
<keyword evidence="5" id="KW-0411">Iron-sulfur</keyword>
<dbReference type="Pfam" id="PF13806">
    <property type="entry name" value="Rieske_2"/>
    <property type="match status" value="1"/>
</dbReference>
<dbReference type="PANTHER" id="PTHR21496:SF23">
    <property type="entry name" value="3-PHENYLPROPIONATE_CINNAMIC ACID DIOXYGENASE FERREDOXIN SUBUNIT"/>
    <property type="match status" value="1"/>
</dbReference>
<dbReference type="EMBL" id="JACHHN010000001">
    <property type="protein sequence ID" value="MBB5189990.1"/>
    <property type="molecule type" value="Genomic_DNA"/>
</dbReference>
<evidence type="ECO:0000256" key="6">
    <source>
        <dbReference type="ARBA" id="ARBA00023063"/>
    </source>
</evidence>
<evidence type="ECO:0000256" key="5">
    <source>
        <dbReference type="ARBA" id="ARBA00023014"/>
    </source>
</evidence>
<sequence>MKQFQKICALAEIPQQGARVVNPGGRSQAIALFRTAENQVFALDDHCPHKGGALSHGLVFGGAVACPLHNFKIDLATGSALAPEQGQVPCHAVEVRDGEVWLAL</sequence>